<dbReference type="Gene3D" id="3.10.450.40">
    <property type="match status" value="1"/>
</dbReference>
<dbReference type="RefSeq" id="WP_078744511.1">
    <property type="nucleotide sequence ID" value="NZ_FUXG01000004.1"/>
</dbReference>
<organism evidence="2 3">
    <name type="scientific">Oceanospirillum multiglobuliferum</name>
    <dbReference type="NCBI Taxonomy" id="64969"/>
    <lineage>
        <taxon>Bacteria</taxon>
        <taxon>Pseudomonadati</taxon>
        <taxon>Pseudomonadota</taxon>
        <taxon>Gammaproteobacteria</taxon>
        <taxon>Oceanospirillales</taxon>
        <taxon>Oceanospirillaceae</taxon>
        <taxon>Oceanospirillum</taxon>
    </lineage>
</organism>
<feature type="domain" description="IraD/Gp25-like" evidence="1">
    <location>
        <begin position="32"/>
        <end position="113"/>
    </location>
</feature>
<dbReference type="EMBL" id="MTSM01000001">
    <property type="protein sequence ID" value="OPX56897.1"/>
    <property type="molecule type" value="Genomic_DNA"/>
</dbReference>
<dbReference type="InterPro" id="IPR007048">
    <property type="entry name" value="IraD/Gp25-like"/>
</dbReference>
<dbReference type="AlphaFoldDB" id="A0A1T4MT10"/>
<dbReference type="Pfam" id="PF04965">
    <property type="entry name" value="GPW_gp25"/>
    <property type="match status" value="1"/>
</dbReference>
<dbReference type="InterPro" id="IPR017737">
    <property type="entry name" value="TssE1-like"/>
</dbReference>
<dbReference type="PANTHER" id="PTHR38595">
    <property type="entry name" value="CYTOPLASMIC PROTEIN-RELATED"/>
    <property type="match status" value="1"/>
</dbReference>
<dbReference type="STRING" id="64969.SAMN02745127_00912"/>
<dbReference type="InterPro" id="IPR053176">
    <property type="entry name" value="T6SS_TssE1-like"/>
</dbReference>
<dbReference type="PANTHER" id="PTHR38595:SF1">
    <property type="entry name" value="TYPE VI SECRETION SYSTEM COMPONENT TSSE1"/>
    <property type="match status" value="1"/>
</dbReference>
<protein>
    <recommendedName>
        <fullName evidence="1">IraD/Gp25-like domain-containing protein</fullName>
    </recommendedName>
</protein>
<proteinExistence type="predicted"/>
<name>A0A1T4MT10_9GAMM</name>
<comment type="caution">
    <text evidence="2">The sequence shown here is derived from an EMBL/GenBank/DDBJ whole genome shotgun (WGS) entry which is preliminary data.</text>
</comment>
<keyword evidence="3" id="KW-1185">Reference proteome</keyword>
<dbReference type="SUPFAM" id="SSF160719">
    <property type="entry name" value="gpW/gp25-like"/>
    <property type="match status" value="1"/>
</dbReference>
<sequence>MKPSLLERLNQKSASISRTHDAHKQALIVLWQSIERHLQQLLNTRHGACASQPSLGLPLVSPLSLQGDNPQARQLCQVIQGQIERFEPRLTQAKIEIVNPINDTNAQQIRYRLSAYALTAQETWLLSYRINIDGDGIFKVSLEASQSTGQRSSNDTGLMVKL</sequence>
<evidence type="ECO:0000313" key="2">
    <source>
        <dbReference type="EMBL" id="OPX56897.1"/>
    </source>
</evidence>
<evidence type="ECO:0000313" key="3">
    <source>
        <dbReference type="Proteomes" id="UP000191418"/>
    </source>
</evidence>
<gene>
    <name evidence="2" type="ORF">BTE48_00220</name>
</gene>
<dbReference type="NCBIfam" id="TIGR03357">
    <property type="entry name" value="VI_zyme"/>
    <property type="match status" value="1"/>
</dbReference>
<dbReference type="Proteomes" id="UP000191418">
    <property type="component" value="Unassembled WGS sequence"/>
</dbReference>
<accession>A0A1T4MT10</accession>
<reference evidence="2 3" key="1">
    <citation type="submission" date="2017-01" db="EMBL/GenBank/DDBJ databases">
        <title>Genome Sequencing of a Marine Spirillum, Oceanospirillum multiglobuliferum ATCC 33336, from Japan.</title>
        <authorList>
            <person name="Carney J.G."/>
            <person name="Trachtenberg A.M."/>
            <person name="Rheaume B.A."/>
            <person name="Linnane J.D."/>
            <person name="Pitts N.L."/>
            <person name="Mykles D.L."/>
            <person name="Maclea K.S."/>
        </authorList>
    </citation>
    <scope>NUCLEOTIDE SEQUENCE [LARGE SCALE GENOMIC DNA]</scope>
    <source>
        <strain evidence="2 3">ATCC 33336</strain>
    </source>
</reference>
<evidence type="ECO:0000259" key="1">
    <source>
        <dbReference type="Pfam" id="PF04965"/>
    </source>
</evidence>